<proteinExistence type="predicted"/>
<evidence type="ECO:0000313" key="2">
    <source>
        <dbReference type="Proteomes" id="UP000307749"/>
    </source>
</evidence>
<sequence length="176" mass="20387">MDRIVASITTLDQHLDAVVTNADAYRPQACPHCRLGGLWGHGCYYRKADRRAGGARNPVAVLRFLCRQCLRTCSRLPLCIAPRRWYDWAVQHAVLALLLGGCSVHRCARCTCRARRTVRRWRDWLDARGEHFACVLRSRFPELGRWPDRQTLWRHVIDAMPLARAMVWLDRELSVP</sequence>
<protein>
    <recommendedName>
        <fullName evidence="3">Transposase zinc-ribbon domain-containing protein</fullName>
    </recommendedName>
</protein>
<dbReference type="Proteomes" id="UP000307749">
    <property type="component" value="Unassembled WGS sequence"/>
</dbReference>
<accession>A0A4S3KE71</accession>
<dbReference type="OrthoDB" id="9112247at2"/>
<keyword evidence="2" id="KW-1185">Reference proteome</keyword>
<gene>
    <name evidence="1" type="ORF">B1806_16195</name>
</gene>
<name>A0A4S3KE71_9GAMM</name>
<evidence type="ECO:0008006" key="3">
    <source>
        <dbReference type="Google" id="ProtNLM"/>
    </source>
</evidence>
<organism evidence="1 2">
    <name type="scientific">Metallibacterium scheffleri</name>
    <dbReference type="NCBI Taxonomy" id="993689"/>
    <lineage>
        <taxon>Bacteria</taxon>
        <taxon>Pseudomonadati</taxon>
        <taxon>Pseudomonadota</taxon>
        <taxon>Gammaproteobacteria</taxon>
        <taxon>Lysobacterales</taxon>
        <taxon>Rhodanobacteraceae</taxon>
        <taxon>Metallibacterium</taxon>
    </lineage>
</organism>
<comment type="caution">
    <text evidence="1">The sequence shown here is derived from an EMBL/GenBank/DDBJ whole genome shotgun (WGS) entry which is preliminary data.</text>
</comment>
<evidence type="ECO:0000313" key="1">
    <source>
        <dbReference type="EMBL" id="THD06224.1"/>
    </source>
</evidence>
<dbReference type="EMBL" id="MWQO01000095">
    <property type="protein sequence ID" value="THD06224.1"/>
    <property type="molecule type" value="Genomic_DNA"/>
</dbReference>
<dbReference type="STRING" id="993689.GCA_002077135_01493"/>
<dbReference type="AlphaFoldDB" id="A0A4S3KE71"/>
<reference evidence="1 2" key="1">
    <citation type="submission" date="2017-02" db="EMBL/GenBank/DDBJ databases">
        <title>Whole genome sequencing of Metallibacterium scheffleri DSM 24874 (T).</title>
        <authorList>
            <person name="Kumar S."/>
            <person name="Patil P."/>
            <person name="Patil P.B."/>
        </authorList>
    </citation>
    <scope>NUCLEOTIDE SEQUENCE [LARGE SCALE GENOMIC DNA]</scope>
    <source>
        <strain evidence="1 2">DSM 24874</strain>
    </source>
</reference>